<feature type="region of interest" description="Disordered" evidence="1">
    <location>
        <begin position="167"/>
        <end position="191"/>
    </location>
</feature>
<proteinExistence type="predicted"/>
<keyword evidence="2" id="KW-0732">Signal</keyword>
<evidence type="ECO:0000256" key="1">
    <source>
        <dbReference type="SAM" id="MobiDB-lite"/>
    </source>
</evidence>
<protein>
    <submittedName>
        <fullName evidence="3">Uncharacterized protein</fullName>
    </submittedName>
</protein>
<organism evidence="3 4">
    <name type="scientific">Laccaria amethystina LaAM-08-1</name>
    <dbReference type="NCBI Taxonomy" id="1095629"/>
    <lineage>
        <taxon>Eukaryota</taxon>
        <taxon>Fungi</taxon>
        <taxon>Dikarya</taxon>
        <taxon>Basidiomycota</taxon>
        <taxon>Agaricomycotina</taxon>
        <taxon>Agaricomycetes</taxon>
        <taxon>Agaricomycetidae</taxon>
        <taxon>Agaricales</taxon>
        <taxon>Agaricineae</taxon>
        <taxon>Hydnangiaceae</taxon>
        <taxon>Laccaria</taxon>
    </lineage>
</organism>
<reference evidence="4" key="2">
    <citation type="submission" date="2015-01" db="EMBL/GenBank/DDBJ databases">
        <title>Evolutionary Origins and Diversification of the Mycorrhizal Mutualists.</title>
        <authorList>
            <consortium name="DOE Joint Genome Institute"/>
            <consortium name="Mycorrhizal Genomics Consortium"/>
            <person name="Kohler A."/>
            <person name="Kuo A."/>
            <person name="Nagy L.G."/>
            <person name="Floudas D."/>
            <person name="Copeland A."/>
            <person name="Barry K.W."/>
            <person name="Cichocki N."/>
            <person name="Veneault-Fourrey C."/>
            <person name="LaButti K."/>
            <person name="Lindquist E.A."/>
            <person name="Lipzen A."/>
            <person name="Lundell T."/>
            <person name="Morin E."/>
            <person name="Murat C."/>
            <person name="Riley R."/>
            <person name="Ohm R."/>
            <person name="Sun H."/>
            <person name="Tunlid A."/>
            <person name="Henrissat B."/>
            <person name="Grigoriev I.V."/>
            <person name="Hibbett D.S."/>
            <person name="Martin F."/>
        </authorList>
    </citation>
    <scope>NUCLEOTIDE SEQUENCE [LARGE SCALE GENOMIC DNA]</scope>
    <source>
        <strain evidence="4">LaAM-08-1</strain>
    </source>
</reference>
<evidence type="ECO:0000313" key="4">
    <source>
        <dbReference type="Proteomes" id="UP000054477"/>
    </source>
</evidence>
<accession>A0A0C9XBW7</accession>
<dbReference type="HOGENOM" id="CLU_767406_0_0_1"/>
<dbReference type="EMBL" id="KN838762">
    <property type="protein sequence ID" value="KIJ95266.1"/>
    <property type="molecule type" value="Genomic_DNA"/>
</dbReference>
<dbReference type="Proteomes" id="UP000054477">
    <property type="component" value="Unassembled WGS sequence"/>
</dbReference>
<feature type="signal peptide" evidence="2">
    <location>
        <begin position="1"/>
        <end position="23"/>
    </location>
</feature>
<name>A0A0C9XBW7_9AGAR</name>
<evidence type="ECO:0000313" key="3">
    <source>
        <dbReference type="EMBL" id="KIJ95266.1"/>
    </source>
</evidence>
<dbReference type="OrthoDB" id="2966769at2759"/>
<feature type="compositionally biased region" description="Low complexity" evidence="1">
    <location>
        <begin position="167"/>
        <end position="184"/>
    </location>
</feature>
<keyword evidence="4" id="KW-1185">Reference proteome</keyword>
<feature type="chain" id="PRO_5002205786" evidence="2">
    <location>
        <begin position="24"/>
        <end position="439"/>
    </location>
</feature>
<sequence length="439" mass="46049">MGRNLRNLLLPLLASYYMAPIHARFTKTTCWTGQNTPCIQQSAGGAWCYIPNVIPGLGATSCTGVGADFATVLEVHLAQGLSVAYYNGIGNSLLGGADYSIPSNPGVIRLCLSGQAGDGSYQTVCINALADNTFGAILQCVVIRGQNNVTDGCYSPNVVVHTPSSIISSPGSVSTSSPGSTNSGQPYTPAHASSAQSLNSMLHSVLLLCLPVILASFRMRVFGLFMLLVVASSWLPSTHARFTQTTCWTAQCIQQNSVGTWCYIPNSAPLRTTSCTSTNPANADMASVMEVHLSQGLSIAFYNGVDNAFLGGANFSVPANPGIMRMCVSGQAGNGQLKTVCVNVLVDNAYESNDFCEVARGQQNVTDGCYNPNTALKSPAPSMTLTTVVEAGSSGVTVVYTPAITHASHALSLGALISNRWRFLLVLPSLVCLLGSRKP</sequence>
<dbReference type="AlphaFoldDB" id="A0A0C9XBW7"/>
<evidence type="ECO:0000256" key="2">
    <source>
        <dbReference type="SAM" id="SignalP"/>
    </source>
</evidence>
<reference evidence="3 4" key="1">
    <citation type="submission" date="2014-04" db="EMBL/GenBank/DDBJ databases">
        <authorList>
            <consortium name="DOE Joint Genome Institute"/>
            <person name="Kuo A."/>
            <person name="Kohler A."/>
            <person name="Nagy L.G."/>
            <person name="Floudas D."/>
            <person name="Copeland A."/>
            <person name="Barry K.W."/>
            <person name="Cichocki N."/>
            <person name="Veneault-Fourrey C."/>
            <person name="LaButti K."/>
            <person name="Lindquist E.A."/>
            <person name="Lipzen A."/>
            <person name="Lundell T."/>
            <person name="Morin E."/>
            <person name="Murat C."/>
            <person name="Sun H."/>
            <person name="Tunlid A."/>
            <person name="Henrissat B."/>
            <person name="Grigoriev I.V."/>
            <person name="Hibbett D.S."/>
            <person name="Martin F."/>
            <person name="Nordberg H.P."/>
            <person name="Cantor M.N."/>
            <person name="Hua S.X."/>
        </authorList>
    </citation>
    <scope>NUCLEOTIDE SEQUENCE [LARGE SCALE GENOMIC DNA]</scope>
    <source>
        <strain evidence="3 4">LaAM-08-1</strain>
    </source>
</reference>
<gene>
    <name evidence="3" type="ORF">K443DRAFT_683158</name>
</gene>